<name>A0A9P8NAA0_ASPFM</name>
<accession>A0A9P8NAA0</accession>
<dbReference type="Gene3D" id="1.25.40.10">
    <property type="entry name" value="Tetratricopeptide repeat domain"/>
    <property type="match status" value="1"/>
</dbReference>
<dbReference type="AlphaFoldDB" id="A0A9P8NAA0"/>
<protein>
    <submittedName>
        <fullName evidence="2">Uncharacterized protein</fullName>
    </submittedName>
</protein>
<reference evidence="2" key="1">
    <citation type="submission" date="2021-08" db="EMBL/GenBank/DDBJ databases">
        <title>Global Aspergillus fumigatus from environmental and clinical sources.</title>
        <authorList>
            <person name="Barber A."/>
            <person name="Sae-Ong T."/>
        </authorList>
    </citation>
    <scope>NUCLEOTIDE SEQUENCE</scope>
    <source>
        <strain evidence="2">NRZ-2016-071</strain>
    </source>
</reference>
<comment type="caution">
    <text evidence="2">The sequence shown here is derived from an EMBL/GenBank/DDBJ whole genome shotgun (WGS) entry which is preliminary data.</text>
</comment>
<dbReference type="Proteomes" id="UP000813423">
    <property type="component" value="Unassembled WGS sequence"/>
</dbReference>
<evidence type="ECO:0000256" key="1">
    <source>
        <dbReference type="SAM" id="Coils"/>
    </source>
</evidence>
<dbReference type="EMBL" id="JAIBSC010000134">
    <property type="protein sequence ID" value="KAH1895765.1"/>
    <property type="molecule type" value="Genomic_DNA"/>
</dbReference>
<feature type="coiled-coil region" evidence="1">
    <location>
        <begin position="159"/>
        <end position="186"/>
    </location>
</feature>
<dbReference type="InterPro" id="IPR011990">
    <property type="entry name" value="TPR-like_helical_dom_sf"/>
</dbReference>
<keyword evidence="1" id="KW-0175">Coiled coil</keyword>
<evidence type="ECO:0000313" key="2">
    <source>
        <dbReference type="EMBL" id="KAH1895765.1"/>
    </source>
</evidence>
<dbReference type="SUPFAM" id="SSF48452">
    <property type="entry name" value="TPR-like"/>
    <property type="match status" value="1"/>
</dbReference>
<gene>
    <name evidence="2" type="ORF">KXV57_001749</name>
</gene>
<proteinExistence type="predicted"/>
<evidence type="ECO:0000313" key="3">
    <source>
        <dbReference type="Proteomes" id="UP000813423"/>
    </source>
</evidence>
<sequence>MCISLHEQVEETFGYYHPATFTLKWLMISIFTSLKKYDEAETLCSRILGGFNDDSDVNEAEGRAKRSFTLLLARICMLRGQTEKGEKLLLGPSASSHATGISGSLLEKHLTSRLWTQYLSQDMSRDMQAWIESHLVKEETGKAGSCQQPFNILCNRIYMSLSQNEIEKAKDLLVEAREMFDRANSEDYAKASMFSDLAALYIKLDEYGDLKVLCDDATTGDWESLWQSDVRFSCIVVLIRCYVHWNRGELDETVDLCQRALEMPHNSRELGSAPKRYLLIVLASVYMQQGKLLEAEKQLVAAIQETRELKKKRCMSANYEPVLTSMSVLAECYNRKGEQDGVQRCLKLVERCQRELLNARQGGLNI</sequence>
<organism evidence="2 3">
    <name type="scientific">Aspergillus fumigatus</name>
    <name type="common">Neosartorya fumigata</name>
    <dbReference type="NCBI Taxonomy" id="746128"/>
    <lineage>
        <taxon>Eukaryota</taxon>
        <taxon>Fungi</taxon>
        <taxon>Dikarya</taxon>
        <taxon>Ascomycota</taxon>
        <taxon>Pezizomycotina</taxon>
        <taxon>Eurotiomycetes</taxon>
        <taxon>Eurotiomycetidae</taxon>
        <taxon>Eurotiales</taxon>
        <taxon>Aspergillaceae</taxon>
        <taxon>Aspergillus</taxon>
        <taxon>Aspergillus subgen. Fumigati</taxon>
    </lineage>
</organism>